<dbReference type="InterPro" id="IPR036388">
    <property type="entry name" value="WH-like_DNA-bd_sf"/>
</dbReference>
<keyword evidence="2" id="KW-1185">Reference proteome</keyword>
<dbReference type="OrthoDB" id="425839at2"/>
<dbReference type="Proteomes" id="UP000076925">
    <property type="component" value="Unassembled WGS sequence"/>
</dbReference>
<reference evidence="1 2" key="1">
    <citation type="journal article" date="2013" name="Genome Biol. Evol.">
        <title>Genomes of Stigonematalean cyanobacteria (subsection V) and the evolution of oxygenic photosynthesis from prokaryotes to plastids.</title>
        <authorList>
            <person name="Dagan T."/>
            <person name="Roettger M."/>
            <person name="Stucken K."/>
            <person name="Landan G."/>
            <person name="Koch R."/>
            <person name="Major P."/>
            <person name="Gould S.B."/>
            <person name="Goremykin V.V."/>
            <person name="Rippka R."/>
            <person name="Tandeau de Marsac N."/>
            <person name="Gugger M."/>
            <person name="Lockhart P.J."/>
            <person name="Allen J.F."/>
            <person name="Brune I."/>
            <person name="Maus I."/>
            <person name="Puhler A."/>
            <person name="Martin W.F."/>
        </authorList>
    </citation>
    <scope>NUCLEOTIDE SEQUENCE [LARGE SCALE GENOMIC DNA]</scope>
    <source>
        <strain evidence="1 2">PCC 7110</strain>
    </source>
</reference>
<accession>A0A139WZR2</accession>
<dbReference type="Pfam" id="PF04255">
    <property type="entry name" value="DUF433"/>
    <property type="match status" value="1"/>
</dbReference>
<evidence type="ECO:0008006" key="3">
    <source>
        <dbReference type="Google" id="ProtNLM"/>
    </source>
</evidence>
<evidence type="ECO:0000313" key="1">
    <source>
        <dbReference type="EMBL" id="KYC37939.1"/>
    </source>
</evidence>
<proteinExistence type="predicted"/>
<dbReference type="RefSeq" id="WP_017743060.1">
    <property type="nucleotide sequence ID" value="NZ_KQ976354.1"/>
</dbReference>
<sequence length="125" mass="14474">MTSTSNGQSAIVRTERGLTIAGTRVTLYDLMDYIHAGYPHSLIRNKFHITDEQFSNAMSYIKSNYAEVEAEYQIVLQQAEEIRQYWEERNRERIAQIANIPPKPDQEAAWAKLQARKVKRAESDL</sequence>
<gene>
    <name evidence="1" type="ORF">WA1_05440</name>
</gene>
<dbReference type="InterPro" id="IPR009057">
    <property type="entry name" value="Homeodomain-like_sf"/>
</dbReference>
<protein>
    <recommendedName>
        <fullName evidence="3">DUF433 domain-containing protein</fullName>
    </recommendedName>
</protein>
<dbReference type="Gene3D" id="1.10.10.10">
    <property type="entry name" value="Winged helix-like DNA-binding domain superfamily/Winged helix DNA-binding domain"/>
    <property type="match status" value="1"/>
</dbReference>
<dbReference type="AlphaFoldDB" id="A0A139WZR2"/>
<dbReference type="EMBL" id="ANNX02000045">
    <property type="protein sequence ID" value="KYC37939.1"/>
    <property type="molecule type" value="Genomic_DNA"/>
</dbReference>
<comment type="caution">
    <text evidence="1">The sequence shown here is derived from an EMBL/GenBank/DDBJ whole genome shotgun (WGS) entry which is preliminary data.</text>
</comment>
<dbReference type="SUPFAM" id="SSF46689">
    <property type="entry name" value="Homeodomain-like"/>
    <property type="match status" value="1"/>
</dbReference>
<dbReference type="InterPro" id="IPR007367">
    <property type="entry name" value="DUF433"/>
</dbReference>
<name>A0A139WZR2_9CYAN</name>
<evidence type="ECO:0000313" key="2">
    <source>
        <dbReference type="Proteomes" id="UP000076925"/>
    </source>
</evidence>
<organism evidence="1 2">
    <name type="scientific">Scytonema hofmannii PCC 7110</name>
    <dbReference type="NCBI Taxonomy" id="128403"/>
    <lineage>
        <taxon>Bacteria</taxon>
        <taxon>Bacillati</taxon>
        <taxon>Cyanobacteriota</taxon>
        <taxon>Cyanophyceae</taxon>
        <taxon>Nostocales</taxon>
        <taxon>Scytonemataceae</taxon>
        <taxon>Scytonema</taxon>
    </lineage>
</organism>